<keyword evidence="2" id="KW-0472">Membrane</keyword>
<protein>
    <submittedName>
        <fullName evidence="3">Uncharacterized protein</fullName>
    </submittedName>
</protein>
<keyword evidence="2" id="KW-1133">Transmembrane helix</keyword>
<evidence type="ECO:0000256" key="2">
    <source>
        <dbReference type="SAM" id="Phobius"/>
    </source>
</evidence>
<keyword evidence="4" id="KW-1185">Reference proteome</keyword>
<keyword evidence="2" id="KW-0812">Transmembrane</keyword>
<proteinExistence type="predicted"/>
<evidence type="ECO:0000313" key="4">
    <source>
        <dbReference type="Proteomes" id="UP001157418"/>
    </source>
</evidence>
<gene>
    <name evidence="3" type="ORF">LVIROSA_LOCUS4994</name>
</gene>
<feature type="transmembrane region" description="Helical" evidence="2">
    <location>
        <begin position="12"/>
        <end position="30"/>
    </location>
</feature>
<name>A0AAU9M5N7_9ASTR</name>
<comment type="caution">
    <text evidence="3">The sequence shown here is derived from an EMBL/GenBank/DDBJ whole genome shotgun (WGS) entry which is preliminary data.</text>
</comment>
<dbReference type="Proteomes" id="UP001157418">
    <property type="component" value="Unassembled WGS sequence"/>
</dbReference>
<dbReference type="AlphaFoldDB" id="A0AAU9M5N7"/>
<accession>A0AAU9M5N7</accession>
<evidence type="ECO:0000256" key="1">
    <source>
        <dbReference type="SAM" id="MobiDB-lite"/>
    </source>
</evidence>
<reference evidence="3 4" key="1">
    <citation type="submission" date="2022-01" db="EMBL/GenBank/DDBJ databases">
        <authorList>
            <person name="Xiong W."/>
            <person name="Schranz E."/>
        </authorList>
    </citation>
    <scope>NUCLEOTIDE SEQUENCE [LARGE SCALE GENOMIC DNA]</scope>
</reference>
<sequence length="141" mass="14678">MAELGRVTDDMQWLFHMGVVYIIDKLIVYTKSAMVIRRIRYIFFVAGRSPLVQSIVAFTTLDYTFMLGLGRLDIAELRQLCTLDEEDMADAPVSGGIGGSLGDGGAGGGPANGGAGCSLVPDVGGGQKGHDSVGPNGVQAG</sequence>
<evidence type="ECO:0000313" key="3">
    <source>
        <dbReference type="EMBL" id="CAH1417300.1"/>
    </source>
</evidence>
<feature type="region of interest" description="Disordered" evidence="1">
    <location>
        <begin position="118"/>
        <end position="141"/>
    </location>
</feature>
<dbReference type="EMBL" id="CAKMRJ010000002">
    <property type="protein sequence ID" value="CAH1417300.1"/>
    <property type="molecule type" value="Genomic_DNA"/>
</dbReference>
<organism evidence="3 4">
    <name type="scientific">Lactuca virosa</name>
    <dbReference type="NCBI Taxonomy" id="75947"/>
    <lineage>
        <taxon>Eukaryota</taxon>
        <taxon>Viridiplantae</taxon>
        <taxon>Streptophyta</taxon>
        <taxon>Embryophyta</taxon>
        <taxon>Tracheophyta</taxon>
        <taxon>Spermatophyta</taxon>
        <taxon>Magnoliopsida</taxon>
        <taxon>eudicotyledons</taxon>
        <taxon>Gunneridae</taxon>
        <taxon>Pentapetalae</taxon>
        <taxon>asterids</taxon>
        <taxon>campanulids</taxon>
        <taxon>Asterales</taxon>
        <taxon>Asteraceae</taxon>
        <taxon>Cichorioideae</taxon>
        <taxon>Cichorieae</taxon>
        <taxon>Lactucinae</taxon>
        <taxon>Lactuca</taxon>
    </lineage>
</organism>